<feature type="compositionally biased region" description="Basic and acidic residues" evidence="6">
    <location>
        <begin position="484"/>
        <end position="495"/>
    </location>
</feature>
<feature type="domain" description="CCHC-type" evidence="7">
    <location>
        <begin position="416"/>
        <end position="430"/>
    </location>
</feature>
<feature type="region of interest" description="Disordered" evidence="6">
    <location>
        <begin position="520"/>
        <end position="555"/>
    </location>
</feature>
<dbReference type="Gene3D" id="3.40.50.300">
    <property type="entry name" value="P-loop containing nucleotide triphosphate hydrolases"/>
    <property type="match status" value="2"/>
</dbReference>
<dbReference type="GO" id="GO:0043139">
    <property type="term" value="F:5'-3' DNA helicase activity"/>
    <property type="evidence" value="ECO:0007669"/>
    <property type="project" value="TreeGrafter"/>
</dbReference>
<dbReference type="PANTHER" id="PTHR43788">
    <property type="entry name" value="DNA2/NAM7 HELICASE FAMILY MEMBER"/>
    <property type="match status" value="1"/>
</dbReference>
<evidence type="ECO:0000256" key="5">
    <source>
        <dbReference type="PROSITE-ProRule" id="PRU00047"/>
    </source>
</evidence>
<evidence type="ECO:0000256" key="1">
    <source>
        <dbReference type="ARBA" id="ARBA00022741"/>
    </source>
</evidence>
<dbReference type="InterPro" id="IPR036875">
    <property type="entry name" value="Znf_CCHC_sf"/>
</dbReference>
<keyword evidence="2" id="KW-0378">Hydrolase</keyword>
<name>A0A8H5R458_9HYPO</name>
<proteinExistence type="predicted"/>
<keyword evidence="9" id="KW-1185">Reference proteome</keyword>
<dbReference type="SUPFAM" id="SSF57756">
    <property type="entry name" value="Retrovirus zinc finger-like domains"/>
    <property type="match status" value="1"/>
</dbReference>
<dbReference type="Proteomes" id="UP000530670">
    <property type="component" value="Unassembled WGS sequence"/>
</dbReference>
<dbReference type="PANTHER" id="PTHR43788:SF16">
    <property type="entry name" value="HELICASE WITH ZINC FINGER 2"/>
    <property type="match status" value="1"/>
</dbReference>
<organism evidence="8 9">
    <name type="scientific">Fusarium tjaetaba</name>
    <dbReference type="NCBI Taxonomy" id="1567544"/>
    <lineage>
        <taxon>Eukaryota</taxon>
        <taxon>Fungi</taxon>
        <taxon>Dikarya</taxon>
        <taxon>Ascomycota</taxon>
        <taxon>Pezizomycotina</taxon>
        <taxon>Sordariomycetes</taxon>
        <taxon>Hypocreomycetidae</taxon>
        <taxon>Hypocreales</taxon>
        <taxon>Nectriaceae</taxon>
        <taxon>Fusarium</taxon>
        <taxon>Fusarium fujikuroi species complex</taxon>
    </lineage>
</organism>
<evidence type="ECO:0000313" key="9">
    <source>
        <dbReference type="Proteomes" id="UP000530670"/>
    </source>
</evidence>
<dbReference type="InterPro" id="IPR027417">
    <property type="entry name" value="P-loop_NTPase"/>
</dbReference>
<dbReference type="Pfam" id="PF13087">
    <property type="entry name" value="AAA_12"/>
    <property type="match status" value="2"/>
</dbReference>
<feature type="compositionally biased region" description="Acidic residues" evidence="6">
    <location>
        <begin position="524"/>
        <end position="549"/>
    </location>
</feature>
<dbReference type="GO" id="GO:0016787">
    <property type="term" value="F:hydrolase activity"/>
    <property type="evidence" value="ECO:0007669"/>
    <property type="project" value="UniProtKB-KW"/>
</dbReference>
<gene>
    <name evidence="8" type="ORF">FTJAE_9652</name>
</gene>
<keyword evidence="3" id="KW-0347">Helicase</keyword>
<dbReference type="InterPro" id="IPR050534">
    <property type="entry name" value="Coronavir_polyprotein_1ab"/>
</dbReference>
<keyword evidence="5" id="KW-0479">Metal-binding</keyword>
<dbReference type="GO" id="GO:0005524">
    <property type="term" value="F:ATP binding"/>
    <property type="evidence" value="ECO:0007669"/>
    <property type="project" value="UniProtKB-KW"/>
</dbReference>
<dbReference type="GeneID" id="59308865"/>
<feature type="region of interest" description="Disordered" evidence="6">
    <location>
        <begin position="452"/>
        <end position="503"/>
    </location>
</feature>
<dbReference type="InterPro" id="IPR001878">
    <property type="entry name" value="Znf_CCHC"/>
</dbReference>
<dbReference type="OrthoDB" id="5082572at2759"/>
<keyword evidence="4" id="KW-0067">ATP-binding</keyword>
<dbReference type="GO" id="GO:0008270">
    <property type="term" value="F:zinc ion binding"/>
    <property type="evidence" value="ECO:0007669"/>
    <property type="project" value="UniProtKB-KW"/>
</dbReference>
<keyword evidence="1" id="KW-0547">Nucleotide-binding</keyword>
<dbReference type="Gene3D" id="4.10.60.10">
    <property type="entry name" value="Zinc finger, CCHC-type"/>
    <property type="match status" value="1"/>
</dbReference>
<keyword evidence="5" id="KW-0862">Zinc</keyword>
<evidence type="ECO:0000256" key="6">
    <source>
        <dbReference type="SAM" id="MobiDB-lite"/>
    </source>
</evidence>
<comment type="caution">
    <text evidence="8">The sequence shown here is derived from an EMBL/GenBank/DDBJ whole genome shotgun (WGS) entry which is preliminary data.</text>
</comment>
<dbReference type="InterPro" id="IPR041679">
    <property type="entry name" value="DNA2/NAM7-like_C"/>
</dbReference>
<reference evidence="8 9" key="1">
    <citation type="submission" date="2020-05" db="EMBL/GenBank/DDBJ databases">
        <title>Identification and distribution of gene clusters putatively required for synthesis of sphingolipid metabolism inhibitors in phylogenetically diverse species of the filamentous fungus Fusarium.</title>
        <authorList>
            <person name="Kim H.-S."/>
            <person name="Busman M."/>
            <person name="Brown D.W."/>
            <person name="Divon H."/>
            <person name="Uhlig S."/>
            <person name="Proctor R.H."/>
        </authorList>
    </citation>
    <scope>NUCLEOTIDE SEQUENCE [LARGE SCALE GENOMIC DNA]</scope>
    <source>
        <strain evidence="8 9">NRRL 66243</strain>
    </source>
</reference>
<evidence type="ECO:0000256" key="2">
    <source>
        <dbReference type="ARBA" id="ARBA00022801"/>
    </source>
</evidence>
<dbReference type="AlphaFoldDB" id="A0A8H5R458"/>
<dbReference type="PROSITE" id="PS50158">
    <property type="entry name" value="ZF_CCHC"/>
    <property type="match status" value="1"/>
</dbReference>
<protein>
    <recommendedName>
        <fullName evidence="7">CCHC-type domain-containing protein</fullName>
    </recommendedName>
</protein>
<sequence>MIRPDNCSEAPHGTSFYNDGNANFTIQLIIRFYRSFKPVHVRDESRRASVLTIAAYRSKMHDDEFLLDQVASAELPKSLIDVRTIDDSLSHEADYVFIDLTRTDKHGFLKNAQRINVSASRAQSVHFSSVRAAKFPSSTPSVISGKTDLYLSWCMASNIAFFGRCELQQSILGTVNDGVGDDYMPDREVDRDDDSVGTERGLQVARQFNTDKRAQASTSLLKVSRTKGCRKAGTLANQNFEDNMSSFNGVDSDEEFLTYSTVLVKANHAHKAVIPREVEKLYASQVSSWGCLSTTVLIRPDNSEESKSGNSLANRANANFAAEVPLDLVEVRTVDDSPSHEADVVALDLVRTLRKGFINEPPRMNVGMTRARIGQFVIGPGKKTPLEWPLNHLVAFLEERKAVINLRDRCHWDLTCQNCCQPGHLATNCKFKPKCVRCDGAPHATRNCPRAEEDAISTSTSEPITADGGIQRNVLNPPRVNFSDSKRSTTREEAFAKANKQQDAMRKAYRDALYALRKDRKDQDVEDLGTDEQGDDVSDDEEAGNEEAGLDAGNISKRGSFGCEHRLFSCGTSISSDKPDWSASQLLESNKGPKRASEWDAELLKQDEARKKCQPAYYTVTVNKGFSLQFSWKDAKGKIGASDKVKLQPDWDMTLAEFEAKFRHDLYWENAMRSSNRDLTIVTGRSMLRKFAEAKAKGSAFPLGGEHLLGDLMMKPLTRDVDDATIAKIEAHRAMCAQRMAAL</sequence>
<dbReference type="RefSeq" id="XP_037203292.1">
    <property type="nucleotide sequence ID" value="XM_037356595.1"/>
</dbReference>
<evidence type="ECO:0000313" key="8">
    <source>
        <dbReference type="EMBL" id="KAF5626487.1"/>
    </source>
</evidence>
<evidence type="ECO:0000256" key="4">
    <source>
        <dbReference type="ARBA" id="ARBA00022840"/>
    </source>
</evidence>
<dbReference type="GO" id="GO:0003676">
    <property type="term" value="F:nucleic acid binding"/>
    <property type="evidence" value="ECO:0007669"/>
    <property type="project" value="InterPro"/>
</dbReference>
<evidence type="ECO:0000259" key="7">
    <source>
        <dbReference type="PROSITE" id="PS50158"/>
    </source>
</evidence>
<evidence type="ECO:0000256" key="3">
    <source>
        <dbReference type="ARBA" id="ARBA00022806"/>
    </source>
</evidence>
<keyword evidence="5" id="KW-0863">Zinc-finger</keyword>
<accession>A0A8H5R458</accession>
<dbReference type="EMBL" id="JAAQRI010000219">
    <property type="protein sequence ID" value="KAF5626487.1"/>
    <property type="molecule type" value="Genomic_DNA"/>
</dbReference>